<protein>
    <submittedName>
        <fullName evidence="13">Putative porin</fullName>
    </submittedName>
</protein>
<keyword evidence="10" id="KW-0998">Cell outer membrane</keyword>
<gene>
    <name evidence="13" type="ORF">EV670_1956</name>
</gene>
<evidence type="ECO:0000256" key="1">
    <source>
        <dbReference type="ARBA" id="ARBA00004571"/>
    </source>
</evidence>
<dbReference type="InterPro" id="IPR023614">
    <property type="entry name" value="Porin_dom_sf"/>
</dbReference>
<organism evidence="13 14">
    <name type="scientific">Rivibacter subsaxonicus</name>
    <dbReference type="NCBI Taxonomy" id="457575"/>
    <lineage>
        <taxon>Bacteria</taxon>
        <taxon>Pseudomonadati</taxon>
        <taxon>Pseudomonadota</taxon>
        <taxon>Betaproteobacteria</taxon>
        <taxon>Burkholderiales</taxon>
        <taxon>Rivibacter</taxon>
    </lineage>
</organism>
<evidence type="ECO:0000256" key="10">
    <source>
        <dbReference type="ARBA" id="ARBA00023237"/>
    </source>
</evidence>
<dbReference type="PANTHER" id="PTHR34501">
    <property type="entry name" value="PROTEIN YDDL-RELATED"/>
    <property type="match status" value="1"/>
</dbReference>
<sequence>MNLALRSIAAAALLAAAATAANAQSSVKLYGLVDIGAGQFEDNNNDSGGSYFNRAWAQRWKVEPGMMTTSFWGMEGKEDLGNGVAAEFKLEAFFLGDTGAQGRFQFDTLFARSAYIGLTSKDLGTVRMGRNTTPLFISTLIFNPFGDSFVWSPSIRQYFNGSAGGQLRGDSGWNNSVNYLSPNYGGLSINALISAGEGAPVGATTGTGKNYSVSALWFGGPFAATAAWQSVEQTNAGTNAQDSWQLGGSWDLTFVKLFGQYGEVDDGDISGVKARIWAASASVPLGAGKILGSYGESSFSGTGSGKRITASLGYNYALSKRTDVTAAVMGEEVQAGRAIDFASFKPVAGSIATIDNDGVSYGINIRHRF</sequence>
<keyword evidence="14" id="KW-1185">Reference proteome</keyword>
<dbReference type="Pfam" id="PF13609">
    <property type="entry name" value="Porin_4"/>
    <property type="match status" value="1"/>
</dbReference>
<feature type="signal peptide" evidence="11">
    <location>
        <begin position="1"/>
        <end position="23"/>
    </location>
</feature>
<evidence type="ECO:0000256" key="6">
    <source>
        <dbReference type="ARBA" id="ARBA00022729"/>
    </source>
</evidence>
<dbReference type="InterPro" id="IPR050298">
    <property type="entry name" value="Gram-neg_bact_OMP"/>
</dbReference>
<feature type="domain" description="Porin" evidence="12">
    <location>
        <begin position="10"/>
        <end position="329"/>
    </location>
</feature>
<dbReference type="EMBL" id="SHKP01000005">
    <property type="protein sequence ID" value="RZU01240.1"/>
    <property type="molecule type" value="Genomic_DNA"/>
</dbReference>
<reference evidence="13 14" key="1">
    <citation type="submission" date="2019-02" db="EMBL/GenBank/DDBJ databases">
        <title>Genomic Encyclopedia of Type Strains, Phase IV (KMG-IV): sequencing the most valuable type-strain genomes for metagenomic binning, comparative biology and taxonomic classification.</title>
        <authorList>
            <person name="Goeker M."/>
        </authorList>
    </citation>
    <scope>NUCLEOTIDE SEQUENCE [LARGE SCALE GENOMIC DNA]</scope>
    <source>
        <strain evidence="13 14">DSM 19570</strain>
    </source>
</reference>
<accession>A0A4Q7VX20</accession>
<keyword evidence="6 11" id="KW-0732">Signal</keyword>
<keyword evidence="4" id="KW-1134">Transmembrane beta strand</keyword>
<keyword evidence="7" id="KW-0406">Ion transport</keyword>
<dbReference type="PANTHER" id="PTHR34501:SF9">
    <property type="entry name" value="MAJOR OUTER MEMBRANE PROTEIN P.IA"/>
    <property type="match status" value="1"/>
</dbReference>
<name>A0A4Q7VX20_9BURK</name>
<dbReference type="GO" id="GO:0015288">
    <property type="term" value="F:porin activity"/>
    <property type="evidence" value="ECO:0007669"/>
    <property type="project" value="UniProtKB-KW"/>
</dbReference>
<evidence type="ECO:0000259" key="12">
    <source>
        <dbReference type="Pfam" id="PF13609"/>
    </source>
</evidence>
<keyword evidence="5" id="KW-0812">Transmembrane</keyword>
<proteinExistence type="predicted"/>
<dbReference type="Gene3D" id="2.40.160.10">
    <property type="entry name" value="Porin"/>
    <property type="match status" value="1"/>
</dbReference>
<evidence type="ECO:0000256" key="7">
    <source>
        <dbReference type="ARBA" id="ARBA00023065"/>
    </source>
</evidence>
<dbReference type="AlphaFoldDB" id="A0A4Q7VX20"/>
<feature type="chain" id="PRO_5020224578" evidence="11">
    <location>
        <begin position="24"/>
        <end position="369"/>
    </location>
</feature>
<dbReference type="GO" id="GO:0006811">
    <property type="term" value="P:monoatomic ion transport"/>
    <property type="evidence" value="ECO:0007669"/>
    <property type="project" value="UniProtKB-KW"/>
</dbReference>
<evidence type="ECO:0000256" key="4">
    <source>
        <dbReference type="ARBA" id="ARBA00022452"/>
    </source>
</evidence>
<comment type="caution">
    <text evidence="13">The sequence shown here is derived from an EMBL/GenBank/DDBJ whole genome shotgun (WGS) entry which is preliminary data.</text>
</comment>
<evidence type="ECO:0000313" key="13">
    <source>
        <dbReference type="EMBL" id="RZU01240.1"/>
    </source>
</evidence>
<keyword evidence="3" id="KW-0813">Transport</keyword>
<evidence type="ECO:0000256" key="9">
    <source>
        <dbReference type="ARBA" id="ARBA00023136"/>
    </source>
</evidence>
<evidence type="ECO:0000313" key="14">
    <source>
        <dbReference type="Proteomes" id="UP000293671"/>
    </source>
</evidence>
<evidence type="ECO:0000256" key="2">
    <source>
        <dbReference type="ARBA" id="ARBA00011233"/>
    </source>
</evidence>
<dbReference type="GO" id="GO:0009279">
    <property type="term" value="C:cell outer membrane"/>
    <property type="evidence" value="ECO:0007669"/>
    <property type="project" value="UniProtKB-SubCell"/>
</dbReference>
<comment type="subunit">
    <text evidence="2">Homotrimer.</text>
</comment>
<evidence type="ECO:0000256" key="8">
    <source>
        <dbReference type="ARBA" id="ARBA00023114"/>
    </source>
</evidence>
<dbReference type="RefSeq" id="WP_165393285.1">
    <property type="nucleotide sequence ID" value="NZ_SHKP01000005.1"/>
</dbReference>
<keyword evidence="8" id="KW-0626">Porin</keyword>
<keyword evidence="9" id="KW-0472">Membrane</keyword>
<evidence type="ECO:0000256" key="5">
    <source>
        <dbReference type="ARBA" id="ARBA00022692"/>
    </source>
</evidence>
<dbReference type="Proteomes" id="UP000293671">
    <property type="component" value="Unassembled WGS sequence"/>
</dbReference>
<dbReference type="GO" id="GO:0046930">
    <property type="term" value="C:pore complex"/>
    <property type="evidence" value="ECO:0007669"/>
    <property type="project" value="UniProtKB-KW"/>
</dbReference>
<comment type="subcellular location">
    <subcellularLocation>
        <location evidence="1">Cell outer membrane</location>
        <topology evidence="1">Multi-pass membrane protein</topology>
    </subcellularLocation>
</comment>
<dbReference type="SUPFAM" id="SSF56935">
    <property type="entry name" value="Porins"/>
    <property type="match status" value="1"/>
</dbReference>
<dbReference type="CDD" id="cd00342">
    <property type="entry name" value="gram_neg_porins"/>
    <property type="match status" value="1"/>
</dbReference>
<dbReference type="InterPro" id="IPR033900">
    <property type="entry name" value="Gram_neg_porin_domain"/>
</dbReference>
<evidence type="ECO:0000256" key="3">
    <source>
        <dbReference type="ARBA" id="ARBA00022448"/>
    </source>
</evidence>
<evidence type="ECO:0000256" key="11">
    <source>
        <dbReference type="SAM" id="SignalP"/>
    </source>
</evidence>